<evidence type="ECO:0000256" key="4">
    <source>
        <dbReference type="ARBA" id="ARBA00022801"/>
    </source>
</evidence>
<dbReference type="Gene3D" id="3.30.420.10">
    <property type="entry name" value="Ribonuclease H-like superfamily/Ribonuclease H"/>
    <property type="match status" value="1"/>
</dbReference>
<dbReference type="GO" id="GO:0046872">
    <property type="term" value="F:metal ion binding"/>
    <property type="evidence" value="ECO:0007669"/>
    <property type="project" value="UniProtKB-KW"/>
</dbReference>
<feature type="compositionally biased region" description="Polar residues" evidence="6">
    <location>
        <begin position="1286"/>
        <end position="1295"/>
    </location>
</feature>
<feature type="compositionally biased region" description="Pro residues" evidence="6">
    <location>
        <begin position="2152"/>
        <end position="2177"/>
    </location>
</feature>
<feature type="domain" description="Integrase catalytic" evidence="7">
    <location>
        <begin position="756"/>
        <end position="851"/>
    </location>
</feature>
<keyword evidence="1" id="KW-0645">Protease</keyword>
<keyword evidence="4" id="KW-0378">Hydrolase</keyword>
<evidence type="ECO:0000313" key="8">
    <source>
        <dbReference type="EMBL" id="GEU31683.1"/>
    </source>
</evidence>
<dbReference type="Pfam" id="PF07727">
    <property type="entry name" value="RVT_2"/>
    <property type="match status" value="1"/>
</dbReference>
<dbReference type="SUPFAM" id="SSF56672">
    <property type="entry name" value="DNA/RNA polymerases"/>
    <property type="match status" value="1"/>
</dbReference>
<reference evidence="8" key="1">
    <citation type="journal article" date="2019" name="Sci. Rep.">
        <title>Draft genome of Tanacetum cinerariifolium, the natural source of mosquito coil.</title>
        <authorList>
            <person name="Yamashiro T."/>
            <person name="Shiraishi A."/>
            <person name="Satake H."/>
            <person name="Nakayama K."/>
        </authorList>
    </citation>
    <scope>NUCLEOTIDE SEQUENCE</scope>
</reference>
<organism evidence="8">
    <name type="scientific">Tanacetum cinerariifolium</name>
    <name type="common">Dalmatian daisy</name>
    <name type="synonym">Chrysanthemum cinerariifolium</name>
    <dbReference type="NCBI Taxonomy" id="118510"/>
    <lineage>
        <taxon>Eukaryota</taxon>
        <taxon>Viridiplantae</taxon>
        <taxon>Streptophyta</taxon>
        <taxon>Embryophyta</taxon>
        <taxon>Tracheophyta</taxon>
        <taxon>Spermatophyta</taxon>
        <taxon>Magnoliopsida</taxon>
        <taxon>eudicotyledons</taxon>
        <taxon>Gunneridae</taxon>
        <taxon>Pentapetalae</taxon>
        <taxon>asterids</taxon>
        <taxon>campanulids</taxon>
        <taxon>Asterales</taxon>
        <taxon>Asteraceae</taxon>
        <taxon>Asteroideae</taxon>
        <taxon>Anthemideae</taxon>
        <taxon>Anthemidinae</taxon>
        <taxon>Tanacetum</taxon>
    </lineage>
</organism>
<name>A0A6L2J3S9_TANCI</name>
<feature type="compositionally biased region" description="Low complexity" evidence="6">
    <location>
        <begin position="568"/>
        <end position="579"/>
    </location>
</feature>
<evidence type="ECO:0000256" key="1">
    <source>
        <dbReference type="ARBA" id="ARBA00022670"/>
    </source>
</evidence>
<dbReference type="GO" id="GO:0003676">
    <property type="term" value="F:nucleic acid binding"/>
    <property type="evidence" value="ECO:0007669"/>
    <property type="project" value="InterPro"/>
</dbReference>
<dbReference type="InterPro" id="IPR043502">
    <property type="entry name" value="DNA/RNA_pol_sf"/>
</dbReference>
<gene>
    <name evidence="8" type="ORF">Tci_003661</name>
</gene>
<dbReference type="GO" id="GO:0006508">
    <property type="term" value="P:proteolysis"/>
    <property type="evidence" value="ECO:0007669"/>
    <property type="project" value="UniProtKB-KW"/>
</dbReference>
<feature type="compositionally biased region" description="Polar residues" evidence="6">
    <location>
        <begin position="974"/>
        <end position="983"/>
    </location>
</feature>
<evidence type="ECO:0000256" key="6">
    <source>
        <dbReference type="SAM" id="MobiDB-lite"/>
    </source>
</evidence>
<evidence type="ECO:0000256" key="2">
    <source>
        <dbReference type="ARBA" id="ARBA00022723"/>
    </source>
</evidence>
<keyword evidence="5" id="KW-0175">Coiled coil</keyword>
<sequence>MDSLIPRVVSAAKLPILNPNEFDLWKMRIEQYFLMTDYSLWEVILNGDSPVPTRIVEGVAQPVAPTTVEQKLARKNELKARGTLFMALPDKHQLKFNSHKDAKSLMKAIEKRFGGNTKTKKVQKTLLKQQFENFSGFSFEGLDQIHNRLQNLVSQLEIHGVSLSQEDVNLKFLRSLPSEWNTHTLIWRNKTDLEDKSLDDLFNSLKIYKSEVKHSSSLSTASPNLAFVLTTLVDSTNDLVSAAVNVFAVGTKLSASTLPNMAILTMRARKFLQKTGRNLGVNGPTSMGFDMAKRRNVPVETSTSNALVSQCDVYKQNESVLEENIKLLNIEVQLRDTALTTLRQKLETTKKERDDLNMKLEKFQTSSKRLTDLLASQTSEKAGLGFVPSGGYHAVPPLVIGTFMPPKPDLVFHTPPSDENEHLAFNVQLSPTKSEQDLSSRPSAPIIEDWVSDSEEDDMPQVTKDVPSFAQSPELVKSPRHSGLLSQHPMSVTPSVPLRTNSPLKGLRRTMKTCFVSAAAPPKSQPVLTTAARTVSAVKPKFSKPRPTLASYAVSSSQTPYRRPIPHSPSLNSRNSPPRITAAEPSAVSATQHNQGTWVWRPKCLVLDHDFRTTSASMTLKRFDYNDALGRSKSLMDDMLPLEVTPRVELKFNLFSVSQMRDKKNSVLFTDTECLVLSYNFKLPDARQVQLRVPRENNMYNVNLRNIIPSGDLTCLFAKATLNESNLWYRRLGHVNFKTINKLVKGNLVRGLPTKDETPSVLKTFIIGLENLLSLKGIKMEFCVPRTPQQNGIVERKNKTLIEAARTLLADSLLPIPFRAEAVNTACYVQNRVLVTKPHNKTLYELLHGRLPSICFMRPFGCPVTILNTLDPLGKFQEKVDEGFLIGYSVCSSGPAWLFDIDSLTQTINYLPVTAKNQTNTHACLQDTEKAGEEGTYTYVLFPVLSDGSTNSQNNNKDDHDDDIQKFVSLDIHSSSSGAQTKNQGDKTENKDKGKSPVVTITGFRDLNAEFEEYKNNSSNGVNAASSSVFTAGQNSIDSTNAFSVASPSNVVMPNLEDLTHNADDVGAEADVNNLKSTISGNPQHALKDKGVIDSGCSRHMIRNMSYLTDFEEINGRYVAFGGNLKGGKISGKGKIKTSKLDFDDVYFVKELKFNLFSVSHMCDKKNSVLFIDSECIVLSPEFKLPDENQVLLRVPRENNMYNVDLKNIVLSGDLTCLFVKETLDESNLWHKRLGHINFKTMNKLVTVTAGNQSNSSAGVQEQLYTEKTGEENVQQYVLFPLWSSSSKDSQNTDGDGTFEVKEPEFEGRKPESEFHVSPSSSAKTKKHDDKTKREAKGKIPIELSIGNRNLCEEIEDFSDNIINEVNAASTPVPTIGKISTNSTNTCSDVGPSNTGVSPTLSESSYVEDFYTCMFACFLSQEEPKRVHQALKDPSWIEAMQDELLQFKMQKFWVLVDLPNGKRAIVARIEAIRLFLAYSSFMGFTVYQMDVKSAILYGTIEEEVYVCQPLGFEDPDYPDQVYKVVKALYGLHQAPRAWYETLANYLLENGFQRGKIDQTLLIKKQKGDILLVQVYVDDIIFGSTNKDLCKGFEKLMKEKFQMSSMGELTLFLGLQVKQKPNGIFISQDKYVAEILSDYAGASLDRKSTTEGCQFLGCRLISWQYKKQTVVATSSTKAEYVAAASYCAQVLWIQKQLLDYGSQVNVVEGITRTNSIDSLNHLRLQTSSHKTTQTLNPKSNFSILITAYNHMAPLTFADTHNMVAFLSKSDESHGFDQIVDFLNSHTIKYALMVGPTIYVSCIKQFWATATVEKVNDDVQLQALIDDKKVVVTEAIIRRHIYLDDADGVECLPNAKIFEELIIYVLMLKFLLLRVNTPRSDEDRLKLMELMVFLLQRNVCVENGINAAHLSSYCCQANSDVAEGFEQIIDFLSRSYIHYALTMSPHIYISCIKQFWNSVSVKLSGDVTRLQALVDKKKIVISEAVIREILQLNDAEGMAFFSSQWKFLIHTILQSLSAKRTSWNEFSTAMASTVICLSKGQRFNFSKYIFDSLVRNVNNSSKFYMYPQFIQLIIQTNIANLSTHTTRYISPALTQKVFANMRRVGKGFSGVETPLFESMLVVRDVAKEAEAQVPAQGDDVQEPAAKEVVTNVVPPTPTPPSPPSLVIPSSPPHQPPCLPQPQDAEVSSLLFQQVLDICSALARRVEGLEHDKAAQQLEMVKLKARVKKLENINKVKSSMLRRLKKVETSQRVESSDDIENVFNQGRIIADMDQDEGIELVADQEKDTEFEGRHADKQAKIYNIDLDHSSKVLSMQEDDTEVVAASTPIPAAKEPKILNIAAAHAVLIRRIKGVVIRDPEEELSSDTPDETPKVKYKGKGILIEAPKPMNKKDRIEMDAKYARKLQEEINKEHEETYKNIDWNAALDLVQSKEPQYIKRYHGMKKKPQTESEARKNMIFYLKNTEAKFDANMRFLFKSREEMEEEDEKIIKSINETPAQKAAKRRKLHEQAKEDEDLKKQLEVVDDEDDDVFIKATPIGKKVPVVDYEIVMINNKPRYKIIKSDGTHQLYISFITLLKNFDREDLEDLWRIVKDRFSTSKQTNFYDDYLLSTLKTMFEKTDGQDAI</sequence>
<keyword evidence="2" id="KW-0479">Metal-binding</keyword>
<dbReference type="PANTHER" id="PTHR42648">
    <property type="entry name" value="TRANSPOSASE, PUTATIVE-RELATED"/>
    <property type="match status" value="1"/>
</dbReference>
<dbReference type="PROSITE" id="PS50994">
    <property type="entry name" value="INTEGRASE"/>
    <property type="match status" value="1"/>
</dbReference>
<keyword evidence="3" id="KW-0064">Aspartyl protease</keyword>
<feature type="compositionally biased region" description="Basic and acidic residues" evidence="6">
    <location>
        <begin position="984"/>
        <end position="995"/>
    </location>
</feature>
<feature type="region of interest" description="Disordered" evidence="6">
    <location>
        <begin position="546"/>
        <end position="592"/>
    </location>
</feature>
<dbReference type="InterPro" id="IPR036397">
    <property type="entry name" value="RNaseH_sf"/>
</dbReference>
<dbReference type="InterPro" id="IPR012337">
    <property type="entry name" value="RNaseH-like_sf"/>
</dbReference>
<feature type="region of interest" description="Disordered" evidence="6">
    <location>
        <begin position="1286"/>
        <end position="1336"/>
    </location>
</feature>
<dbReference type="GO" id="GO:0004190">
    <property type="term" value="F:aspartic-type endopeptidase activity"/>
    <property type="evidence" value="ECO:0007669"/>
    <property type="project" value="UniProtKB-KW"/>
</dbReference>
<feature type="compositionally biased region" description="Basic and acidic residues" evidence="6">
    <location>
        <begin position="1299"/>
        <end position="1315"/>
    </location>
</feature>
<dbReference type="InterPro" id="IPR054722">
    <property type="entry name" value="PolX-like_BBD"/>
</dbReference>
<feature type="compositionally biased region" description="Polar residues" evidence="6">
    <location>
        <begin position="484"/>
        <end position="503"/>
    </location>
</feature>
<accession>A0A6L2J3S9</accession>
<comment type="caution">
    <text evidence="8">The sequence shown here is derived from an EMBL/GenBank/DDBJ whole genome shotgun (WGS) entry which is preliminary data.</text>
</comment>
<feature type="region of interest" description="Disordered" evidence="6">
    <location>
        <begin position="974"/>
        <end position="997"/>
    </location>
</feature>
<proteinExistence type="predicted"/>
<feature type="region of interest" description="Disordered" evidence="6">
    <location>
        <begin position="2149"/>
        <end position="2179"/>
    </location>
</feature>
<dbReference type="GO" id="GO:0015074">
    <property type="term" value="P:DNA integration"/>
    <property type="evidence" value="ECO:0007669"/>
    <property type="project" value="InterPro"/>
</dbReference>
<evidence type="ECO:0000256" key="5">
    <source>
        <dbReference type="SAM" id="Coils"/>
    </source>
</evidence>
<feature type="coiled-coil region" evidence="5">
    <location>
        <begin position="2203"/>
        <end position="2230"/>
    </location>
</feature>
<dbReference type="InterPro" id="IPR013103">
    <property type="entry name" value="RVT_2"/>
</dbReference>
<dbReference type="InterPro" id="IPR039537">
    <property type="entry name" value="Retrotran_Ty1/copia-like"/>
</dbReference>
<dbReference type="InterPro" id="IPR025724">
    <property type="entry name" value="GAG-pre-integrase_dom"/>
</dbReference>
<protein>
    <submittedName>
        <fullName evidence="8">Putative ribonuclease H-like domain-containing protein</fullName>
    </submittedName>
</protein>
<feature type="region of interest" description="Disordered" evidence="6">
    <location>
        <begin position="479"/>
        <end position="503"/>
    </location>
</feature>
<evidence type="ECO:0000256" key="3">
    <source>
        <dbReference type="ARBA" id="ARBA00022750"/>
    </source>
</evidence>
<dbReference type="InterPro" id="IPR001584">
    <property type="entry name" value="Integrase_cat-core"/>
</dbReference>
<feature type="coiled-coil region" evidence="5">
    <location>
        <begin position="339"/>
        <end position="366"/>
    </location>
</feature>
<dbReference type="Pfam" id="PF13976">
    <property type="entry name" value="gag_pre-integrs"/>
    <property type="match status" value="2"/>
</dbReference>
<dbReference type="Pfam" id="PF14223">
    <property type="entry name" value="Retrotran_gag_2"/>
    <property type="match status" value="1"/>
</dbReference>
<dbReference type="SUPFAM" id="SSF53098">
    <property type="entry name" value="Ribonuclease H-like"/>
    <property type="match status" value="1"/>
</dbReference>
<evidence type="ECO:0000259" key="7">
    <source>
        <dbReference type="PROSITE" id="PS50994"/>
    </source>
</evidence>
<dbReference type="Pfam" id="PF22936">
    <property type="entry name" value="Pol_BBD"/>
    <property type="match status" value="1"/>
</dbReference>
<dbReference type="CDD" id="cd09272">
    <property type="entry name" value="RNase_HI_RT_Ty1"/>
    <property type="match status" value="1"/>
</dbReference>
<dbReference type="EMBL" id="BKCJ010000276">
    <property type="protein sequence ID" value="GEU31683.1"/>
    <property type="molecule type" value="Genomic_DNA"/>
</dbReference>
<feature type="compositionally biased region" description="Basic and acidic residues" evidence="6">
    <location>
        <begin position="1327"/>
        <end position="1336"/>
    </location>
</feature>
<dbReference type="PANTHER" id="PTHR42648:SF32">
    <property type="entry name" value="RIBONUCLEASE H-LIKE DOMAIN, GAG-PRE-INTEGRASE DOMAIN PROTEIN-RELATED"/>
    <property type="match status" value="1"/>
</dbReference>